<dbReference type="EMBL" id="PGOL01004586">
    <property type="protein sequence ID" value="PKI37035.1"/>
    <property type="molecule type" value="Genomic_DNA"/>
</dbReference>
<evidence type="ECO:0000256" key="1">
    <source>
        <dbReference type="SAM" id="MobiDB-lite"/>
    </source>
</evidence>
<protein>
    <submittedName>
        <fullName evidence="2">Uncharacterized protein</fullName>
    </submittedName>
</protein>
<sequence>MAGGGDKTRSGKFGPWMLVTKLGRRSRDRRQILNGKEGKGGVNRGKKFDGGSRFSILEDMGDSIEGEDVMEIMGNNAVKDVEKDTTRKRLRKGGGDTSDLSENTAVASATMLSPPIDPDPNDASNETMVKEAQDMMVEDGKTEATDSIAGADCGNNHSSGMDGVVAVSSVRLYWSGRDGSAGADDFPHSMRELIRTENPDVIVIVESRISGGDVLIKFIAYFVTSRKFLLRLKDFQEVSRSGGERTRLRIMSVLSILKPFIYVLL</sequence>
<proteinExistence type="predicted"/>
<dbReference type="Proteomes" id="UP000233551">
    <property type="component" value="Unassembled WGS sequence"/>
</dbReference>
<comment type="caution">
    <text evidence="2">The sequence shown here is derived from an EMBL/GenBank/DDBJ whole genome shotgun (WGS) entry which is preliminary data.</text>
</comment>
<keyword evidence="3" id="KW-1185">Reference proteome</keyword>
<accession>A0A2I0HZ99</accession>
<name>A0A2I0HZ99_PUNGR</name>
<feature type="region of interest" description="Disordered" evidence="1">
    <location>
        <begin position="24"/>
        <end position="52"/>
    </location>
</feature>
<dbReference type="AlphaFoldDB" id="A0A2I0HZ99"/>
<organism evidence="2 3">
    <name type="scientific">Punica granatum</name>
    <name type="common">Pomegranate</name>
    <dbReference type="NCBI Taxonomy" id="22663"/>
    <lineage>
        <taxon>Eukaryota</taxon>
        <taxon>Viridiplantae</taxon>
        <taxon>Streptophyta</taxon>
        <taxon>Embryophyta</taxon>
        <taxon>Tracheophyta</taxon>
        <taxon>Spermatophyta</taxon>
        <taxon>Magnoliopsida</taxon>
        <taxon>eudicotyledons</taxon>
        <taxon>Gunneridae</taxon>
        <taxon>Pentapetalae</taxon>
        <taxon>rosids</taxon>
        <taxon>malvids</taxon>
        <taxon>Myrtales</taxon>
        <taxon>Lythraceae</taxon>
        <taxon>Punica</taxon>
    </lineage>
</organism>
<evidence type="ECO:0000313" key="3">
    <source>
        <dbReference type="Proteomes" id="UP000233551"/>
    </source>
</evidence>
<gene>
    <name evidence="2" type="ORF">CRG98_042568</name>
</gene>
<reference evidence="2 3" key="1">
    <citation type="submission" date="2017-11" db="EMBL/GenBank/DDBJ databases">
        <title>De-novo sequencing of pomegranate (Punica granatum L.) genome.</title>
        <authorList>
            <person name="Akparov Z."/>
            <person name="Amiraslanov A."/>
            <person name="Hajiyeva S."/>
            <person name="Abbasov M."/>
            <person name="Kaur K."/>
            <person name="Hamwieh A."/>
            <person name="Solovyev V."/>
            <person name="Salamov A."/>
            <person name="Braich B."/>
            <person name="Kosarev P."/>
            <person name="Mahmoud A."/>
            <person name="Hajiyev E."/>
            <person name="Babayeva S."/>
            <person name="Izzatullayeva V."/>
            <person name="Mammadov A."/>
            <person name="Mammadov A."/>
            <person name="Sharifova S."/>
            <person name="Ojaghi J."/>
            <person name="Eynullazada K."/>
            <person name="Bayramov B."/>
            <person name="Abdulazimova A."/>
            <person name="Shahmuradov I."/>
        </authorList>
    </citation>
    <scope>NUCLEOTIDE SEQUENCE [LARGE SCALE GENOMIC DNA]</scope>
    <source>
        <strain evidence="3">cv. AG2017</strain>
        <tissue evidence="2">Leaf</tissue>
    </source>
</reference>
<evidence type="ECO:0000313" key="2">
    <source>
        <dbReference type="EMBL" id="PKI37035.1"/>
    </source>
</evidence>